<organism evidence="2 3">
    <name type="scientific">Aquimarina algicola</name>
    <dbReference type="NCBI Taxonomy" id="2589995"/>
    <lineage>
        <taxon>Bacteria</taxon>
        <taxon>Pseudomonadati</taxon>
        <taxon>Bacteroidota</taxon>
        <taxon>Flavobacteriia</taxon>
        <taxon>Flavobacteriales</taxon>
        <taxon>Flavobacteriaceae</taxon>
        <taxon>Aquimarina</taxon>
    </lineage>
</organism>
<evidence type="ECO:0000313" key="3">
    <source>
        <dbReference type="Proteomes" id="UP000315540"/>
    </source>
</evidence>
<protein>
    <submittedName>
        <fullName evidence="2">Uncharacterized protein</fullName>
    </submittedName>
</protein>
<reference evidence="2 3" key="1">
    <citation type="submission" date="2019-06" db="EMBL/GenBank/DDBJ databases">
        <authorList>
            <person name="Meng X."/>
        </authorList>
    </citation>
    <scope>NUCLEOTIDE SEQUENCE [LARGE SCALE GENOMIC DNA]</scope>
    <source>
        <strain evidence="2 3">M625</strain>
    </source>
</reference>
<dbReference type="Proteomes" id="UP000315540">
    <property type="component" value="Unassembled WGS sequence"/>
</dbReference>
<dbReference type="EMBL" id="VFWZ01000011">
    <property type="protein sequence ID" value="TPN81330.1"/>
    <property type="molecule type" value="Genomic_DNA"/>
</dbReference>
<dbReference type="AlphaFoldDB" id="A0A504J3R8"/>
<comment type="caution">
    <text evidence="2">The sequence shown here is derived from an EMBL/GenBank/DDBJ whole genome shotgun (WGS) entry which is preliminary data.</text>
</comment>
<feature type="compositionally biased region" description="Low complexity" evidence="1">
    <location>
        <begin position="155"/>
        <end position="166"/>
    </location>
</feature>
<sequence>MSILRIIILGLAVTFVFNKSNAQKSVNDYKYVIIPKKFEFLSKEDQYQLNSMTKFLLNKYGFQTFMQGDDFPEDLKLNGCKALMANVQKNSGFLQTKLVVELKDCNANVIFASEEGKSREKEFRKAYQQALRNAFKSIGTLNYSYVGDKEQPVPATSSSNTAVTTSDNKAISTQENSATVNQVDTTKKTLSYTLNEEAYIFEKRDYGFEMFKQEEQKKSIGKIYKSNSNKSFIVKAGELSGTGYFDSYGNFILERINPVNDKLISDTFARQ</sequence>
<keyword evidence="3" id="KW-1185">Reference proteome</keyword>
<feature type="region of interest" description="Disordered" evidence="1">
    <location>
        <begin position="152"/>
        <end position="175"/>
    </location>
</feature>
<dbReference type="RefSeq" id="WP_140597698.1">
    <property type="nucleotide sequence ID" value="NZ_VFWZ01000011.1"/>
</dbReference>
<proteinExistence type="predicted"/>
<evidence type="ECO:0000256" key="1">
    <source>
        <dbReference type="SAM" id="MobiDB-lite"/>
    </source>
</evidence>
<name>A0A504J3R8_9FLAO</name>
<evidence type="ECO:0000313" key="2">
    <source>
        <dbReference type="EMBL" id="TPN81330.1"/>
    </source>
</evidence>
<accession>A0A504J3R8</accession>
<dbReference type="OrthoDB" id="1274006at2"/>
<gene>
    <name evidence="2" type="ORF">FHK87_25425</name>
</gene>